<dbReference type="InterPro" id="IPR051358">
    <property type="entry name" value="TF_AMS/ICE1/BHLH6-like"/>
</dbReference>
<evidence type="ECO:0000313" key="4">
    <source>
        <dbReference type="EMBL" id="KAJ8762007.1"/>
    </source>
</evidence>
<dbReference type="Pfam" id="PF22754">
    <property type="entry name" value="bHLH-TF_ACT-like_plant"/>
    <property type="match status" value="1"/>
</dbReference>
<dbReference type="AlphaFoldDB" id="A0AAV8T5E3"/>
<comment type="subcellular location">
    <subcellularLocation>
        <location evidence="1">Nucleus</location>
    </subcellularLocation>
</comment>
<accession>A0AAV8T5E3</accession>
<evidence type="ECO:0000313" key="5">
    <source>
        <dbReference type="Proteomes" id="UP001159364"/>
    </source>
</evidence>
<evidence type="ECO:0000256" key="2">
    <source>
        <dbReference type="ARBA" id="ARBA00023242"/>
    </source>
</evidence>
<sequence length="159" mass="18039">MVSRLQRRITLRRKLRILRTLTCSNSVQKRSIIRDALLYICKLKLKVEAIKRELSKLAAIEGEYLSLMKQPHLPKREVKVQSDGKVFVVRAICEKGEGKLVSILETFEEMGLTVLHARVSCNFYFSMEAIVVPEGQVIDGRTLTQAVLNAIGKPPERCS</sequence>
<protein>
    <recommendedName>
        <fullName evidence="3">Plant bHLH transcription factor ACT-like domain-containing protein</fullName>
    </recommendedName>
</protein>
<gene>
    <name evidence="4" type="ORF">K2173_006609</name>
</gene>
<organism evidence="4 5">
    <name type="scientific">Erythroxylum novogranatense</name>
    <dbReference type="NCBI Taxonomy" id="1862640"/>
    <lineage>
        <taxon>Eukaryota</taxon>
        <taxon>Viridiplantae</taxon>
        <taxon>Streptophyta</taxon>
        <taxon>Embryophyta</taxon>
        <taxon>Tracheophyta</taxon>
        <taxon>Spermatophyta</taxon>
        <taxon>Magnoliopsida</taxon>
        <taxon>eudicotyledons</taxon>
        <taxon>Gunneridae</taxon>
        <taxon>Pentapetalae</taxon>
        <taxon>rosids</taxon>
        <taxon>fabids</taxon>
        <taxon>Malpighiales</taxon>
        <taxon>Erythroxylaceae</taxon>
        <taxon>Erythroxylum</taxon>
    </lineage>
</organism>
<keyword evidence="2" id="KW-0539">Nucleus</keyword>
<proteinExistence type="predicted"/>
<feature type="domain" description="Plant bHLH transcription factor ACT-like" evidence="3">
    <location>
        <begin position="77"/>
        <end position="151"/>
    </location>
</feature>
<evidence type="ECO:0000256" key="1">
    <source>
        <dbReference type="ARBA" id="ARBA00004123"/>
    </source>
</evidence>
<dbReference type="Proteomes" id="UP001159364">
    <property type="component" value="Linkage Group LG06"/>
</dbReference>
<dbReference type="GO" id="GO:0003700">
    <property type="term" value="F:DNA-binding transcription factor activity"/>
    <property type="evidence" value="ECO:0007669"/>
    <property type="project" value="TreeGrafter"/>
</dbReference>
<keyword evidence="5" id="KW-1185">Reference proteome</keyword>
<dbReference type="GO" id="GO:0043565">
    <property type="term" value="F:sequence-specific DNA binding"/>
    <property type="evidence" value="ECO:0007669"/>
    <property type="project" value="TreeGrafter"/>
</dbReference>
<dbReference type="GO" id="GO:0005634">
    <property type="term" value="C:nucleus"/>
    <property type="evidence" value="ECO:0007669"/>
    <property type="project" value="UniProtKB-SubCell"/>
</dbReference>
<dbReference type="PANTHER" id="PTHR31945">
    <property type="entry name" value="TRANSCRIPTION FACTOR SCREAM2-RELATED"/>
    <property type="match status" value="1"/>
</dbReference>
<evidence type="ECO:0000259" key="3">
    <source>
        <dbReference type="Pfam" id="PF22754"/>
    </source>
</evidence>
<reference evidence="4 5" key="1">
    <citation type="submission" date="2021-09" db="EMBL/GenBank/DDBJ databases">
        <title>Genomic insights and catalytic innovation underlie evolution of tropane alkaloids biosynthesis.</title>
        <authorList>
            <person name="Wang Y.-J."/>
            <person name="Tian T."/>
            <person name="Huang J.-P."/>
            <person name="Huang S.-X."/>
        </authorList>
    </citation>
    <scope>NUCLEOTIDE SEQUENCE [LARGE SCALE GENOMIC DNA]</scope>
    <source>
        <strain evidence="4">KIB-2018</strain>
        <tissue evidence="4">Leaf</tissue>
    </source>
</reference>
<dbReference type="EMBL" id="JAIWQS010000006">
    <property type="protein sequence ID" value="KAJ8762007.1"/>
    <property type="molecule type" value="Genomic_DNA"/>
</dbReference>
<name>A0AAV8T5E3_9ROSI</name>
<dbReference type="InterPro" id="IPR054502">
    <property type="entry name" value="bHLH-TF_ACT-like_plant"/>
</dbReference>
<dbReference type="PANTHER" id="PTHR31945:SF27">
    <property type="entry name" value="TRANSCRIPTION FACTOR BHLH35-LIKE PROTEIN"/>
    <property type="match status" value="1"/>
</dbReference>
<comment type="caution">
    <text evidence="4">The sequence shown here is derived from an EMBL/GenBank/DDBJ whole genome shotgun (WGS) entry which is preliminary data.</text>
</comment>